<dbReference type="Gene3D" id="3.20.20.370">
    <property type="entry name" value="Glycoside hydrolase/deacetylase"/>
    <property type="match status" value="1"/>
</dbReference>
<dbReference type="EMBL" id="JAQQKX010000003">
    <property type="protein sequence ID" value="MDC7682681.1"/>
    <property type="molecule type" value="Genomic_DNA"/>
</dbReference>
<comment type="caution">
    <text evidence="2">The sequence shown here is derived from an EMBL/GenBank/DDBJ whole genome shotgun (WGS) entry which is preliminary data.</text>
</comment>
<organism evidence="2 3">
    <name type="scientific">Asticcacaulis aquaticus</name>
    <dbReference type="NCBI Taxonomy" id="2984212"/>
    <lineage>
        <taxon>Bacteria</taxon>
        <taxon>Pseudomonadati</taxon>
        <taxon>Pseudomonadota</taxon>
        <taxon>Alphaproteobacteria</taxon>
        <taxon>Caulobacterales</taxon>
        <taxon>Caulobacteraceae</taxon>
        <taxon>Asticcacaulis</taxon>
    </lineage>
</organism>
<feature type="region of interest" description="Disordered" evidence="1">
    <location>
        <begin position="77"/>
        <end position="96"/>
    </location>
</feature>
<sequence>MFAKQKLSALSSSSLFRQPTSLVARLKGLGPVALEALKKPYTAPLLAMGLFIGGGALFLNLASDPGAGSPSVRISMGGGDHAPKAATVTPTDQPVADDTTSGLQAFTLDSLGLFKDASADQFNASGEAGPVDGTAVITLPNDGAPIDVAASGPTKLPARPLTPAPIAGLSQNGPNGPLPIIATDGRVAAATYARPFKSNGKPMVALIVGGLGLNPTTTRAAIEQLPAEVTLSFVPYAEGLQGWIDAARAQGHEVLIEVPMEPTNYPDVDPGPQTLLINQRPDDMQARLNWVLGRAVGYFGVMNYQGSAFLRDKPAMNGFLGTMKTRGLSFIDDGQARDQGGAWNRASADRVIDAQINAQSITAQLSGVESAARSKGQALGTGFAYPVTLAVAIKWTQGLEAKGLQLAPASALAHK</sequence>
<dbReference type="RefSeq" id="WP_272747165.1">
    <property type="nucleotide sequence ID" value="NZ_JAQQKX010000003.1"/>
</dbReference>
<evidence type="ECO:0000313" key="2">
    <source>
        <dbReference type="EMBL" id="MDC7682681.1"/>
    </source>
</evidence>
<dbReference type="InterPro" id="IPR011330">
    <property type="entry name" value="Glyco_hydro/deAcase_b/a-brl"/>
</dbReference>
<dbReference type="Proteomes" id="UP001214854">
    <property type="component" value="Unassembled WGS sequence"/>
</dbReference>
<dbReference type="PANTHER" id="PTHR30105">
    <property type="entry name" value="UNCHARACTERIZED YIBQ-RELATED"/>
    <property type="match status" value="1"/>
</dbReference>
<proteinExistence type="predicted"/>
<keyword evidence="3" id="KW-1185">Reference proteome</keyword>
<dbReference type="Pfam" id="PF04748">
    <property type="entry name" value="Polysacc_deac_2"/>
    <property type="match status" value="1"/>
</dbReference>
<dbReference type="CDD" id="cd10936">
    <property type="entry name" value="CE4_DAC2"/>
    <property type="match status" value="1"/>
</dbReference>
<accession>A0ABT5HRI2</accession>
<reference evidence="2 3" key="1">
    <citation type="submission" date="2023-01" db="EMBL/GenBank/DDBJ databases">
        <title>Novel species of the genus Asticcacaulis isolated from rivers.</title>
        <authorList>
            <person name="Lu H."/>
        </authorList>
    </citation>
    <scope>NUCLEOTIDE SEQUENCE [LARGE SCALE GENOMIC DNA]</scope>
    <source>
        <strain evidence="2 3">BYS171W</strain>
    </source>
</reference>
<dbReference type="SUPFAM" id="SSF88713">
    <property type="entry name" value="Glycoside hydrolase/deacetylase"/>
    <property type="match status" value="1"/>
</dbReference>
<evidence type="ECO:0000313" key="3">
    <source>
        <dbReference type="Proteomes" id="UP001214854"/>
    </source>
</evidence>
<dbReference type="PANTHER" id="PTHR30105:SF2">
    <property type="entry name" value="DIVERGENT POLYSACCHARIDE DEACETYLASE SUPERFAMILY"/>
    <property type="match status" value="1"/>
</dbReference>
<name>A0ABT5HRI2_9CAUL</name>
<dbReference type="InterPro" id="IPR006837">
    <property type="entry name" value="Divergent_DAC"/>
</dbReference>
<protein>
    <submittedName>
        <fullName evidence="2">Divergent polysaccharide deacetylase family protein</fullName>
    </submittedName>
</protein>
<gene>
    <name evidence="2" type="ORF">PQU92_05300</name>
</gene>
<evidence type="ECO:0000256" key="1">
    <source>
        <dbReference type="SAM" id="MobiDB-lite"/>
    </source>
</evidence>